<dbReference type="OrthoDB" id="6613683at2759"/>
<dbReference type="EMBL" id="VUJU01009110">
    <property type="protein sequence ID" value="KAF0721976.1"/>
    <property type="molecule type" value="Genomic_DNA"/>
</dbReference>
<dbReference type="InterPro" id="IPR008906">
    <property type="entry name" value="HATC_C_dom"/>
</dbReference>
<evidence type="ECO:0000313" key="2">
    <source>
        <dbReference type="EMBL" id="KAF0721976.1"/>
    </source>
</evidence>
<dbReference type="PANTHER" id="PTHR45749:SF37">
    <property type="entry name" value="OS05G0311600 PROTEIN"/>
    <property type="match status" value="1"/>
</dbReference>
<dbReference type="InterPro" id="IPR012337">
    <property type="entry name" value="RNaseH-like_sf"/>
</dbReference>
<reference evidence="2 3" key="1">
    <citation type="submission" date="2019-08" db="EMBL/GenBank/DDBJ databases">
        <title>Whole genome of Aphis craccivora.</title>
        <authorList>
            <person name="Voronova N.V."/>
            <person name="Shulinski R.S."/>
            <person name="Bandarenka Y.V."/>
            <person name="Zhorov D.G."/>
            <person name="Warner D."/>
        </authorList>
    </citation>
    <scope>NUCLEOTIDE SEQUENCE [LARGE SCALE GENOMIC DNA]</scope>
    <source>
        <strain evidence="2">180601</strain>
        <tissue evidence="2">Whole Body</tissue>
    </source>
</reference>
<feature type="domain" description="TTF-type" evidence="1">
    <location>
        <begin position="133"/>
        <end position="216"/>
    </location>
</feature>
<dbReference type="InterPro" id="IPR025398">
    <property type="entry name" value="DUF4371"/>
</dbReference>
<dbReference type="SMART" id="SM00597">
    <property type="entry name" value="ZnF_TTF"/>
    <property type="match status" value="1"/>
</dbReference>
<dbReference type="PANTHER" id="PTHR45749">
    <property type="match status" value="1"/>
</dbReference>
<evidence type="ECO:0000313" key="3">
    <source>
        <dbReference type="Proteomes" id="UP000478052"/>
    </source>
</evidence>
<organism evidence="2 3">
    <name type="scientific">Aphis craccivora</name>
    <name type="common">Cowpea aphid</name>
    <dbReference type="NCBI Taxonomy" id="307492"/>
    <lineage>
        <taxon>Eukaryota</taxon>
        <taxon>Metazoa</taxon>
        <taxon>Ecdysozoa</taxon>
        <taxon>Arthropoda</taxon>
        <taxon>Hexapoda</taxon>
        <taxon>Insecta</taxon>
        <taxon>Pterygota</taxon>
        <taxon>Neoptera</taxon>
        <taxon>Paraneoptera</taxon>
        <taxon>Hemiptera</taxon>
        <taxon>Sternorrhyncha</taxon>
        <taxon>Aphidomorpha</taxon>
        <taxon>Aphidoidea</taxon>
        <taxon>Aphididae</taxon>
        <taxon>Aphidini</taxon>
        <taxon>Aphis</taxon>
        <taxon>Aphis</taxon>
    </lineage>
</organism>
<gene>
    <name evidence="2" type="ORF">FWK35_00036451</name>
</gene>
<keyword evidence="3" id="KW-1185">Reference proteome</keyword>
<accession>A0A6G0W750</accession>
<evidence type="ECO:0000259" key="1">
    <source>
        <dbReference type="SMART" id="SM00597"/>
    </source>
</evidence>
<protein>
    <submittedName>
        <fullName evidence="2">Zinc finger MYM-type protein 1-like</fullName>
    </submittedName>
</protein>
<proteinExistence type="predicted"/>
<dbReference type="SUPFAM" id="SSF53098">
    <property type="entry name" value="Ribonuclease H-like"/>
    <property type="match status" value="1"/>
</dbReference>
<dbReference type="AlphaFoldDB" id="A0A6G0W750"/>
<dbReference type="GO" id="GO:0046983">
    <property type="term" value="F:protein dimerization activity"/>
    <property type="evidence" value="ECO:0007669"/>
    <property type="project" value="InterPro"/>
</dbReference>
<name>A0A6G0W750_APHCR</name>
<dbReference type="Pfam" id="PF05699">
    <property type="entry name" value="Dimer_Tnp_hAT"/>
    <property type="match status" value="1"/>
</dbReference>
<dbReference type="Pfam" id="PF14291">
    <property type="entry name" value="DUF4371"/>
    <property type="match status" value="1"/>
</dbReference>
<dbReference type="Proteomes" id="UP000478052">
    <property type="component" value="Unassembled WGS sequence"/>
</dbReference>
<sequence length="783" mass="91011">MSKDSRKVRKIDSFFGLSSHAIKAKTETTTNKKLKVDNATENEEWKVQSNYDSSVGTDNHLSDSDDCQQLNDLQEIKNLDPEHLYQKQVTEIQIEIQIENVSKIGPSDITHIVGDQPTQPILKNYPQSKFGKEWRQFCPEWSKSYPWLEYSVLSNACYCFPCRFFSSKSDNSPFYKNWKKALDKNAGIKGHNKSCIHKTCMMKWEGYNNSKKTKSILSTLNEKNISLVKENRYYISVIAEILLFTAFQNIAQRGDDEGAESLNRENFLELLELCARRDTRFKAKIDVLPKNAKYTHHTIQNDLFYVISKLVLETIAKEVKEAKYFAILADETKDISKTEQLSIMVRYYHNNTMNERFLGYEPCNELNAKALFNYIYKTLTDCGIDIKNCIAQTYDGASVMSGKQNGVRSIFQQHVPQALYTHYFNHRLNLVIVDVCKNIPEIEKFIALLQQLYNFNFKKKYLPKKENMELKRLCETRWICQISACIAVKKTFPVILLLLHQISLETKCEKQMEAKSLLFHINFEFIFCLYLFCDTFSEIKIVSDYLQKPDSDLGSSCLLVESLFNYLMDLRNTPNKFEDLLKEVELCAQKNNIQLPNETLKETRFRKLPKQFSSYLTEVATAENRKINNNAILTGISSLNPKSDSFLNVSNIKPLAEHYKLDIESLESEFKLVTKVIKRHEVENNIQIKNILDLMQLLEKYKLAFSEMYILCTISIIIPPSSVGVERTFSSLRQIKNYMRNKMTNKRLTNIAILSIEKNIAKNLDLEVLLINLQLFTKPEEYY</sequence>
<dbReference type="InterPro" id="IPR006580">
    <property type="entry name" value="Znf_TTF"/>
</dbReference>
<comment type="caution">
    <text evidence="2">The sequence shown here is derived from an EMBL/GenBank/DDBJ whole genome shotgun (WGS) entry which is preliminary data.</text>
</comment>